<evidence type="ECO:0000313" key="3">
    <source>
        <dbReference type="Proteomes" id="UP001255856"/>
    </source>
</evidence>
<comment type="caution">
    <text evidence="2">The sequence shown here is derived from an EMBL/GenBank/DDBJ whole genome shotgun (WGS) entry which is preliminary data.</text>
</comment>
<dbReference type="Proteomes" id="UP001255856">
    <property type="component" value="Unassembled WGS sequence"/>
</dbReference>
<name>A0AAD9MGM1_PROWI</name>
<proteinExistence type="predicted"/>
<dbReference type="EMBL" id="JASFZW010000014">
    <property type="protein sequence ID" value="KAK2075542.1"/>
    <property type="molecule type" value="Genomic_DNA"/>
</dbReference>
<organism evidence="2 3">
    <name type="scientific">Prototheca wickerhamii</name>
    <dbReference type="NCBI Taxonomy" id="3111"/>
    <lineage>
        <taxon>Eukaryota</taxon>
        <taxon>Viridiplantae</taxon>
        <taxon>Chlorophyta</taxon>
        <taxon>core chlorophytes</taxon>
        <taxon>Trebouxiophyceae</taxon>
        <taxon>Chlorellales</taxon>
        <taxon>Chlorellaceae</taxon>
        <taxon>Prototheca</taxon>
    </lineage>
</organism>
<reference evidence="2" key="1">
    <citation type="submission" date="2021-01" db="EMBL/GenBank/DDBJ databases">
        <authorList>
            <person name="Eckstrom K.M.E."/>
        </authorList>
    </citation>
    <scope>NUCLEOTIDE SEQUENCE</scope>
    <source>
        <strain evidence="2">UVCC 0001</strain>
    </source>
</reference>
<evidence type="ECO:0000313" key="2">
    <source>
        <dbReference type="EMBL" id="KAK2075542.1"/>
    </source>
</evidence>
<evidence type="ECO:0000256" key="1">
    <source>
        <dbReference type="SAM" id="MobiDB-lite"/>
    </source>
</evidence>
<keyword evidence="3" id="KW-1185">Reference proteome</keyword>
<accession>A0AAD9MGM1</accession>
<feature type="region of interest" description="Disordered" evidence="1">
    <location>
        <begin position="1"/>
        <end position="24"/>
    </location>
</feature>
<protein>
    <submittedName>
        <fullName evidence="2">Uncharacterized protein</fullName>
    </submittedName>
</protein>
<dbReference type="AlphaFoldDB" id="A0AAD9MGM1"/>
<gene>
    <name evidence="2" type="ORF">QBZ16_001650</name>
</gene>
<sequence length="59" mass="6412">MCAQLRQHRSLLSDDDTQAPGVPPEQLLEAVRSQALRAVPDHIKAELLGALLRSLQAAL</sequence>